<dbReference type="STRING" id="526227.Mesil_0640"/>
<keyword evidence="1" id="KW-1133">Transmembrane helix</keyword>
<dbReference type="HOGENOM" id="CLU_1370798_0_0_0"/>
<sequence length="199" mass="21869">MLSAPRVLVRMLVLLRQQPLGILGCSALALLLSLLSLGLLFGPMQAGLAKVLLRLARDGVWEPQAQWSEFRWNTWVAGVLFLGLFVAPTLALPIRDNISDQIAAFFYQVVVALFWFYTFTLIADTKLHWWDALRESWHLVRDHGPSGHVALVLLAILGSYFPTGPAPDVLGLAVLVAFVGLSVLGQVVAYLEVTRTPAP</sequence>
<dbReference type="EMBL" id="CP002042">
    <property type="protein sequence ID" value="ADH62557.1"/>
    <property type="molecule type" value="Genomic_DNA"/>
</dbReference>
<evidence type="ECO:0000313" key="2">
    <source>
        <dbReference type="EMBL" id="ADH62557.1"/>
    </source>
</evidence>
<keyword evidence="3" id="KW-1185">Reference proteome</keyword>
<gene>
    <name evidence="2" type="ordered locus">Mesil_0640</name>
</gene>
<evidence type="ECO:0000313" key="3">
    <source>
        <dbReference type="Proteomes" id="UP000001916"/>
    </source>
</evidence>
<reference evidence="2 3" key="1">
    <citation type="journal article" date="2010" name="Stand. Genomic Sci.">
        <title>Complete genome sequence of Meiothermus silvanus type strain (VI-R2).</title>
        <authorList>
            <person name="Sikorski J."/>
            <person name="Tindall B.J."/>
            <person name="Lowry S."/>
            <person name="Lucas S."/>
            <person name="Nolan M."/>
            <person name="Copeland A."/>
            <person name="Glavina Del Rio T."/>
            <person name="Tice H."/>
            <person name="Cheng J.F."/>
            <person name="Han C."/>
            <person name="Pitluck S."/>
            <person name="Liolios K."/>
            <person name="Ivanova N."/>
            <person name="Mavromatis K."/>
            <person name="Mikhailova N."/>
            <person name="Pati A."/>
            <person name="Goodwin L."/>
            <person name="Chen A."/>
            <person name="Palaniappan K."/>
            <person name="Land M."/>
            <person name="Hauser L."/>
            <person name="Chang Y.J."/>
            <person name="Jeffries C.D."/>
            <person name="Rohde M."/>
            <person name="Goker M."/>
            <person name="Woyke T."/>
            <person name="Bristow J."/>
            <person name="Eisen J.A."/>
            <person name="Markowitz V."/>
            <person name="Hugenholtz P."/>
            <person name="Kyrpides N.C."/>
            <person name="Klenk H.P."/>
            <person name="Lapidus A."/>
        </authorList>
    </citation>
    <scope>NUCLEOTIDE SEQUENCE [LARGE SCALE GENOMIC DNA]</scope>
    <source>
        <strain evidence="3">ATCC 700542 / DSM 9946 / VI-R2</strain>
    </source>
</reference>
<keyword evidence="1" id="KW-0812">Transmembrane</keyword>
<organism evidence="2 3">
    <name type="scientific">Allomeiothermus silvanus (strain ATCC 700542 / DSM 9946 / NBRC 106475 / NCIMB 13440 / VI-R2)</name>
    <name type="common">Thermus silvanus</name>
    <dbReference type="NCBI Taxonomy" id="526227"/>
    <lineage>
        <taxon>Bacteria</taxon>
        <taxon>Thermotogati</taxon>
        <taxon>Deinococcota</taxon>
        <taxon>Deinococci</taxon>
        <taxon>Thermales</taxon>
        <taxon>Thermaceae</taxon>
        <taxon>Allomeiothermus</taxon>
    </lineage>
</organism>
<proteinExistence type="predicted"/>
<feature type="transmembrane region" description="Helical" evidence="1">
    <location>
        <begin position="169"/>
        <end position="191"/>
    </location>
</feature>
<evidence type="ECO:0000256" key="1">
    <source>
        <dbReference type="SAM" id="Phobius"/>
    </source>
</evidence>
<accession>D7BAN5</accession>
<keyword evidence="1" id="KW-0472">Membrane</keyword>
<feature type="transmembrane region" description="Helical" evidence="1">
    <location>
        <begin position="104"/>
        <end position="123"/>
    </location>
</feature>
<dbReference type="Proteomes" id="UP000001916">
    <property type="component" value="Chromosome"/>
</dbReference>
<feature type="transmembrane region" description="Helical" evidence="1">
    <location>
        <begin position="73"/>
        <end position="92"/>
    </location>
</feature>
<dbReference type="KEGG" id="msv:Mesil_0640"/>
<protein>
    <submittedName>
        <fullName evidence="2">Uncharacterized protein</fullName>
    </submittedName>
</protein>
<name>D7BAN5_ALLS1</name>
<dbReference type="AlphaFoldDB" id="D7BAN5"/>